<dbReference type="InterPro" id="IPR013087">
    <property type="entry name" value="Znf_C2H2_type"/>
</dbReference>
<dbReference type="PANTHER" id="PTHR13278">
    <property type="entry name" value="ZINC FINGER PROTEIN 830"/>
    <property type="match status" value="1"/>
</dbReference>
<proteinExistence type="predicted"/>
<dbReference type="GO" id="GO:0033314">
    <property type="term" value="P:mitotic DNA replication checkpoint signaling"/>
    <property type="evidence" value="ECO:0007669"/>
    <property type="project" value="TreeGrafter"/>
</dbReference>
<feature type="compositionally biased region" description="Basic and acidic residues" evidence="8">
    <location>
        <begin position="177"/>
        <end position="199"/>
    </location>
</feature>
<sequence length="403" mass="45906">MDAARKKAIFRSKLNAQKKEKRINSPLVRYNEFDQPVCRVCDVVLKSDSQWDAHQASRKHHEAIKNIKAGAPGNNSRMVSGAAKPEAGRESSRSESRSASQNAEIESSAKLGKARTSSVLPSNFFDNQEAKRPKTDSVKLVDPDSNKTSGVSAKTQAMKSVVLENEMDELPNGNAVDAKKGQPLKEHPEKSKQNVDSEAKQIKGALPEGFFDNKEADLLARGIKPVKPDVKDEYKEYEKLIQEDLKQVDDRFEEEEIDAAEMIEEYESVDQKTFSERVEALRKKKMEWEAASRSAKSRGCSEVARKEPTKEELSSDDDSEEIFAVDWRAQHLDEYKEYEKLIQEDLKQVDDRFEEEEIDAAEMIEEYESVDQKSLTDYAGLLKRLFTAFRTRLIYVDKFHVKL</sequence>
<dbReference type="InterPro" id="IPR040050">
    <property type="entry name" value="ZNF830-like"/>
</dbReference>
<feature type="coiled-coil region" evidence="7">
    <location>
        <begin position="328"/>
        <end position="373"/>
    </location>
</feature>
<dbReference type="GO" id="GO:0033260">
    <property type="term" value="P:nuclear DNA replication"/>
    <property type="evidence" value="ECO:0007669"/>
    <property type="project" value="TreeGrafter"/>
</dbReference>
<feature type="compositionally biased region" description="Basic and acidic residues" evidence="8">
    <location>
        <begin position="86"/>
        <end position="96"/>
    </location>
</feature>
<keyword evidence="3" id="KW-0863">Zinc-finger</keyword>
<evidence type="ECO:0000313" key="11">
    <source>
        <dbReference type="Proteomes" id="UP000236630"/>
    </source>
</evidence>
<evidence type="ECO:0000256" key="2">
    <source>
        <dbReference type="ARBA" id="ARBA00022723"/>
    </source>
</evidence>
<keyword evidence="6" id="KW-0539">Nucleus</keyword>
<evidence type="ECO:0000313" key="10">
    <source>
        <dbReference type="EMBL" id="GAY66648.1"/>
    </source>
</evidence>
<protein>
    <recommendedName>
        <fullName evidence="9">C2H2-type domain-containing protein</fullName>
    </recommendedName>
</protein>
<evidence type="ECO:0000256" key="1">
    <source>
        <dbReference type="ARBA" id="ARBA00004123"/>
    </source>
</evidence>
<feature type="region of interest" description="Disordered" evidence="8">
    <location>
        <begin position="54"/>
        <end position="199"/>
    </location>
</feature>
<feature type="compositionally biased region" description="Basic and acidic residues" evidence="8">
    <location>
        <begin position="128"/>
        <end position="145"/>
    </location>
</feature>
<dbReference type="Proteomes" id="UP000236630">
    <property type="component" value="Unassembled WGS sequence"/>
</dbReference>
<name>A0A2H5QPU5_CITUN</name>
<dbReference type="Pfam" id="PF12874">
    <property type="entry name" value="zf-met"/>
    <property type="match status" value="1"/>
</dbReference>
<keyword evidence="5 7" id="KW-0175">Coiled coil</keyword>
<evidence type="ECO:0000256" key="3">
    <source>
        <dbReference type="ARBA" id="ARBA00022771"/>
    </source>
</evidence>
<dbReference type="AlphaFoldDB" id="A0A2H5QPU5"/>
<comment type="subcellular location">
    <subcellularLocation>
        <location evidence="1">Nucleus</location>
    </subcellularLocation>
</comment>
<dbReference type="EMBL" id="BDQV01000600">
    <property type="protein sequence ID" value="GAY66648.1"/>
    <property type="molecule type" value="Genomic_DNA"/>
</dbReference>
<dbReference type="GO" id="GO:0008270">
    <property type="term" value="F:zinc ion binding"/>
    <property type="evidence" value="ECO:0007669"/>
    <property type="project" value="UniProtKB-KW"/>
</dbReference>
<feature type="region of interest" description="Disordered" evidence="8">
    <location>
        <begin position="1"/>
        <end position="23"/>
    </location>
</feature>
<feature type="compositionally biased region" description="Polar residues" evidence="8">
    <location>
        <begin position="115"/>
        <end position="126"/>
    </location>
</feature>
<dbReference type="STRING" id="55188.A0A2H5QPU5"/>
<feature type="compositionally biased region" description="Basic and acidic residues" evidence="8">
    <location>
        <begin position="303"/>
        <end position="313"/>
    </location>
</feature>
<feature type="domain" description="C2H2-type" evidence="9">
    <location>
        <begin position="37"/>
        <end position="60"/>
    </location>
</feature>
<organism evidence="10 11">
    <name type="scientific">Citrus unshiu</name>
    <name type="common">Satsuma mandarin</name>
    <name type="synonym">Citrus nobilis var. unshiu</name>
    <dbReference type="NCBI Taxonomy" id="55188"/>
    <lineage>
        <taxon>Eukaryota</taxon>
        <taxon>Viridiplantae</taxon>
        <taxon>Streptophyta</taxon>
        <taxon>Embryophyta</taxon>
        <taxon>Tracheophyta</taxon>
        <taxon>Spermatophyta</taxon>
        <taxon>Magnoliopsida</taxon>
        <taxon>eudicotyledons</taxon>
        <taxon>Gunneridae</taxon>
        <taxon>Pentapetalae</taxon>
        <taxon>rosids</taxon>
        <taxon>malvids</taxon>
        <taxon>Sapindales</taxon>
        <taxon>Rutaceae</taxon>
        <taxon>Aurantioideae</taxon>
        <taxon>Citrus</taxon>
    </lineage>
</organism>
<feature type="compositionally biased region" description="Polar residues" evidence="8">
    <location>
        <begin position="146"/>
        <end position="158"/>
    </location>
</feature>
<evidence type="ECO:0000256" key="7">
    <source>
        <dbReference type="SAM" id="Coils"/>
    </source>
</evidence>
<dbReference type="GO" id="GO:0044773">
    <property type="term" value="P:mitotic DNA damage checkpoint signaling"/>
    <property type="evidence" value="ECO:0007669"/>
    <property type="project" value="TreeGrafter"/>
</dbReference>
<dbReference type="GO" id="GO:0005681">
    <property type="term" value="C:spliceosomal complex"/>
    <property type="evidence" value="ECO:0007669"/>
    <property type="project" value="InterPro"/>
</dbReference>
<dbReference type="GO" id="GO:0003676">
    <property type="term" value="F:nucleic acid binding"/>
    <property type="evidence" value="ECO:0007669"/>
    <property type="project" value="InterPro"/>
</dbReference>
<reference evidence="10 11" key="1">
    <citation type="journal article" date="2017" name="Front. Genet.">
        <title>Draft sequencing of the heterozygous diploid genome of Satsuma (Citrus unshiu Marc.) using a hybrid assembly approach.</title>
        <authorList>
            <person name="Shimizu T."/>
            <person name="Tanizawa Y."/>
            <person name="Mochizuki T."/>
            <person name="Nagasaki H."/>
            <person name="Yoshioka T."/>
            <person name="Toyoda A."/>
            <person name="Fujiyama A."/>
            <person name="Kaminuma E."/>
            <person name="Nakamura Y."/>
        </authorList>
    </citation>
    <scope>NUCLEOTIDE SEQUENCE [LARGE SCALE GENOMIC DNA]</scope>
    <source>
        <strain evidence="11">cv. Miyagawa wase</strain>
    </source>
</reference>
<keyword evidence="2" id="KW-0479">Metal-binding</keyword>
<feature type="region of interest" description="Disordered" evidence="8">
    <location>
        <begin position="297"/>
        <end position="317"/>
    </location>
</feature>
<evidence type="ECO:0000259" key="9">
    <source>
        <dbReference type="Pfam" id="PF12874"/>
    </source>
</evidence>
<comment type="caution">
    <text evidence="10">The sequence shown here is derived from an EMBL/GenBank/DDBJ whole genome shotgun (WGS) entry which is preliminary data.</text>
</comment>
<keyword evidence="11" id="KW-1185">Reference proteome</keyword>
<evidence type="ECO:0000256" key="6">
    <source>
        <dbReference type="ARBA" id="ARBA00023242"/>
    </source>
</evidence>
<gene>
    <name evidence="10" type="ORF">CUMW_250470</name>
</gene>
<evidence type="ECO:0000256" key="8">
    <source>
        <dbReference type="SAM" id="MobiDB-lite"/>
    </source>
</evidence>
<dbReference type="SUPFAM" id="SSF57667">
    <property type="entry name" value="beta-beta-alpha zinc fingers"/>
    <property type="match status" value="1"/>
</dbReference>
<dbReference type="PANTHER" id="PTHR13278:SF0">
    <property type="entry name" value="ZINC FINGER PROTEIN 830"/>
    <property type="match status" value="1"/>
</dbReference>
<dbReference type="Gene3D" id="3.30.160.60">
    <property type="entry name" value="Classic Zinc Finger"/>
    <property type="match status" value="1"/>
</dbReference>
<accession>A0A2H5QPU5</accession>
<evidence type="ECO:0000256" key="4">
    <source>
        <dbReference type="ARBA" id="ARBA00022833"/>
    </source>
</evidence>
<feature type="compositionally biased region" description="Basic residues" evidence="8">
    <location>
        <begin position="1"/>
        <end position="10"/>
    </location>
</feature>
<dbReference type="InterPro" id="IPR036236">
    <property type="entry name" value="Znf_C2H2_sf"/>
</dbReference>
<evidence type="ECO:0000256" key="5">
    <source>
        <dbReference type="ARBA" id="ARBA00023054"/>
    </source>
</evidence>
<keyword evidence="4" id="KW-0862">Zinc</keyword>